<reference evidence="1" key="1">
    <citation type="journal article" date="2021" name="Proc. Natl. Acad. Sci. U.S.A.">
        <title>A Catalog of Tens of Thousands of Viruses from Human Metagenomes Reveals Hidden Associations with Chronic Diseases.</title>
        <authorList>
            <person name="Tisza M.J."/>
            <person name="Buck C.B."/>
        </authorList>
    </citation>
    <scope>NUCLEOTIDE SEQUENCE</scope>
    <source>
        <strain evidence="1">Ctvph17</strain>
    </source>
</reference>
<accession>A0A8S5UJQ4</accession>
<organism evidence="1">
    <name type="scientific">Siphoviridae sp. ctvph17</name>
    <dbReference type="NCBI Taxonomy" id="2825724"/>
    <lineage>
        <taxon>Viruses</taxon>
        <taxon>Duplodnaviria</taxon>
        <taxon>Heunggongvirae</taxon>
        <taxon>Uroviricota</taxon>
        <taxon>Caudoviricetes</taxon>
    </lineage>
</organism>
<protein>
    <submittedName>
        <fullName evidence="1">Uncharacterized protein</fullName>
    </submittedName>
</protein>
<evidence type="ECO:0000313" key="1">
    <source>
        <dbReference type="EMBL" id="DAF94660.1"/>
    </source>
</evidence>
<sequence length="210" mass="22473">MSAFFDGSVVIAVAERVRDDAIAVYPGWCSPSDVEVKDSGDGFPLLSGDEHIVDDEVISARVTGYLIEMFLKHAADVENELIKTGSFLTETVRYGRAFTLDEDGNVKSIMGAAIPDGDGSTAVINLDLPVVDEIVRGCCERSIADRVRVFSQLVRFFREAVGFHGSVEAFPSGFVSGFGKAIGLLTDAIRVYREQQAAGAGGGSDDPKDD</sequence>
<proteinExistence type="predicted"/>
<dbReference type="EMBL" id="BK016095">
    <property type="protein sequence ID" value="DAF94660.1"/>
    <property type="molecule type" value="Genomic_DNA"/>
</dbReference>
<name>A0A8S5UJQ4_9CAUD</name>